<proteinExistence type="predicted"/>
<dbReference type="AlphaFoldDB" id="A0A1X1PP74"/>
<evidence type="ECO:0000313" key="1">
    <source>
        <dbReference type="EMBL" id="ORT89024.1"/>
    </source>
</evidence>
<reference evidence="1 2" key="1">
    <citation type="submission" date="2017-04" db="EMBL/GenBank/DDBJ databases">
        <title>Burkholderia puraquae sp. nov., a novel Burkholderia cepacia complex species from hospital setting samples.</title>
        <authorList>
            <person name="Martina P."/>
            <person name="Leguizamon M."/>
            <person name="Prieto C."/>
            <person name="Sousa S."/>
            <person name="Montanaro P."/>
            <person name="Draghi W."/>
            <person name="Staembler M."/>
            <person name="Bettiol M."/>
            <person name="Figoli C."/>
            <person name="Palau J."/>
            <person name="Alvarez F."/>
            <person name="Benetti S."/>
            <person name="Anchat E."/>
            <person name="Vescina C."/>
            <person name="Ferreras J."/>
            <person name="Lasch P."/>
            <person name="Lagares A."/>
            <person name="Zorreguieta A."/>
            <person name="Yantorno O."/>
            <person name="Bosch A."/>
        </authorList>
    </citation>
    <scope>NUCLEOTIDE SEQUENCE [LARGE SCALE GENOMIC DNA]</scope>
    <source>
        <strain evidence="1 2">CAMPA 1040</strain>
    </source>
</reference>
<evidence type="ECO:0000313" key="2">
    <source>
        <dbReference type="Proteomes" id="UP000193146"/>
    </source>
</evidence>
<dbReference type="Proteomes" id="UP000193146">
    <property type="component" value="Unassembled WGS sequence"/>
</dbReference>
<protein>
    <submittedName>
        <fullName evidence="1">Uncharacterized protein</fullName>
    </submittedName>
</protein>
<gene>
    <name evidence="1" type="ORF">B7G54_02315</name>
</gene>
<keyword evidence="2" id="KW-1185">Reference proteome</keyword>
<sequence length="88" mass="9654">MLRTSRASTKRVACQRVRNHRATRLPGMRALTGTAPDTDGCPRGERAAHHANALAHRRSAHRARLHGTIGNGMGIARCMHLHSIRDTS</sequence>
<comment type="caution">
    <text evidence="1">The sequence shown here is derived from an EMBL/GenBank/DDBJ whole genome shotgun (WGS) entry which is preliminary data.</text>
</comment>
<accession>A0A1X1PP74</accession>
<organism evidence="1 2">
    <name type="scientific">Burkholderia puraquae</name>
    <dbReference type="NCBI Taxonomy" id="1904757"/>
    <lineage>
        <taxon>Bacteria</taxon>
        <taxon>Pseudomonadati</taxon>
        <taxon>Pseudomonadota</taxon>
        <taxon>Betaproteobacteria</taxon>
        <taxon>Burkholderiales</taxon>
        <taxon>Burkholderiaceae</taxon>
        <taxon>Burkholderia</taxon>
        <taxon>Burkholderia cepacia complex</taxon>
    </lineage>
</organism>
<name>A0A1X1PP74_9BURK</name>
<dbReference type="EMBL" id="NBYX01000001">
    <property type="protein sequence ID" value="ORT89024.1"/>
    <property type="molecule type" value="Genomic_DNA"/>
</dbReference>